<protein>
    <submittedName>
        <fullName evidence="1">Uncharacterized protein</fullName>
    </submittedName>
</protein>
<proteinExistence type="predicted"/>
<comment type="caution">
    <text evidence="1">The sequence shown here is derived from an EMBL/GenBank/DDBJ whole genome shotgun (WGS) entry which is preliminary data.</text>
</comment>
<gene>
    <name evidence="1" type="ORF">F5985_05945</name>
</gene>
<dbReference type="RefSeq" id="WP_161124694.1">
    <property type="nucleotide sequence ID" value="NZ_VYSB01000004.1"/>
</dbReference>
<dbReference type="AlphaFoldDB" id="A0A7C9IXV2"/>
<dbReference type="Proteomes" id="UP000481947">
    <property type="component" value="Unassembled WGS sequence"/>
</dbReference>
<dbReference type="EMBL" id="VYSB01000004">
    <property type="protein sequence ID" value="MYZ51687.1"/>
    <property type="molecule type" value="Genomic_DNA"/>
</dbReference>
<reference evidence="1 2" key="1">
    <citation type="submission" date="2019-09" db="EMBL/GenBank/DDBJ databases">
        <title>Identification of Malikia spinosa a prominent benzene-, toluene-, and ethylbenzene-degrading bacterium: enrichment, isolation and whole genome sequencing.</title>
        <authorList>
            <person name="Tancsics A."/>
            <person name="Revesz F."/>
            <person name="Kriszt B."/>
        </authorList>
    </citation>
    <scope>NUCLEOTIDE SEQUENCE [LARGE SCALE GENOMIC DNA]</scope>
    <source>
        <strain evidence="1 2">AB6</strain>
    </source>
</reference>
<evidence type="ECO:0000313" key="1">
    <source>
        <dbReference type="EMBL" id="MYZ51687.1"/>
    </source>
</evidence>
<evidence type="ECO:0000313" key="2">
    <source>
        <dbReference type="Proteomes" id="UP000481947"/>
    </source>
</evidence>
<name>A0A7C9IXV2_9BURK</name>
<organism evidence="1 2">
    <name type="scientific">Malikia spinosa</name>
    <dbReference type="NCBI Taxonomy" id="86180"/>
    <lineage>
        <taxon>Bacteria</taxon>
        <taxon>Pseudomonadati</taxon>
        <taxon>Pseudomonadota</taxon>
        <taxon>Betaproteobacteria</taxon>
        <taxon>Burkholderiales</taxon>
        <taxon>Comamonadaceae</taxon>
        <taxon>Malikia</taxon>
    </lineage>
</organism>
<sequence length="109" mass="11473">MADFGHLLQESLAASGQAQIDQGRALALIGDTAVDKALQLARGAVDLLRASGEQQLQAKLDDVESSVLMARNGLLPDQVQPIARGLADRLLHVTPQEAARNLAYSGGKC</sequence>
<accession>A0A7C9IXV2</accession>